<dbReference type="EMBL" id="BSPW01000091">
    <property type="protein sequence ID" value="GLT20050.1"/>
    <property type="molecule type" value="Genomic_DNA"/>
</dbReference>
<feature type="transmembrane region" description="Helical" evidence="1">
    <location>
        <begin position="90"/>
        <end position="109"/>
    </location>
</feature>
<evidence type="ECO:0000313" key="3">
    <source>
        <dbReference type="Proteomes" id="UP001157138"/>
    </source>
</evidence>
<protein>
    <submittedName>
        <fullName evidence="2">Uncharacterized protein</fullName>
    </submittedName>
</protein>
<dbReference type="RefSeq" id="WP_284193880.1">
    <property type="nucleotide sequence ID" value="NZ_BSPW01000091.1"/>
</dbReference>
<accession>A0ABQ6F3F1</accession>
<name>A0ABQ6F3F1_9VIBR</name>
<dbReference type="Proteomes" id="UP001157138">
    <property type="component" value="Unassembled WGS sequence"/>
</dbReference>
<feature type="transmembrane region" description="Helical" evidence="1">
    <location>
        <begin position="32"/>
        <end position="50"/>
    </location>
</feature>
<evidence type="ECO:0000313" key="2">
    <source>
        <dbReference type="EMBL" id="GLT20050.1"/>
    </source>
</evidence>
<feature type="transmembrane region" description="Helical" evidence="1">
    <location>
        <begin position="115"/>
        <end position="137"/>
    </location>
</feature>
<gene>
    <name evidence="2" type="ORF">GCM10007938_38330</name>
</gene>
<comment type="caution">
    <text evidence="2">The sequence shown here is derived from an EMBL/GenBank/DDBJ whole genome shotgun (WGS) entry which is preliminary data.</text>
</comment>
<sequence>MKREHPIFDERRLTSQDGILDKSKKVIYKSSLDALVILAICILVNLAIRIDFSVFKDGVGEASFTESLQLLMLIVSTSSFYLIIRERQDLIHAAVLIFGFLVVVTIREMDAWFDLIFHGAWVLPAALVTIVSTVYALRGGKDSVNQMATILDIRHMNTMIGGIVLLVVFSRLYGMGSFWHSVMQEHYVREVKNVSEESMELLCYCLIALGAVKTRLSLKH</sequence>
<reference evidence="3" key="1">
    <citation type="journal article" date="2019" name="Int. J. Syst. Evol. Microbiol.">
        <title>The Global Catalogue of Microorganisms (GCM) 10K type strain sequencing project: providing services to taxonomists for standard genome sequencing and annotation.</title>
        <authorList>
            <consortium name="The Broad Institute Genomics Platform"/>
            <consortium name="The Broad Institute Genome Sequencing Center for Infectious Disease"/>
            <person name="Wu L."/>
            <person name="Ma J."/>
        </authorList>
    </citation>
    <scope>NUCLEOTIDE SEQUENCE [LARGE SCALE GENOMIC DNA]</scope>
    <source>
        <strain evidence="3">NBRC 108723</strain>
    </source>
</reference>
<keyword evidence="1" id="KW-1133">Transmembrane helix</keyword>
<keyword evidence="1" id="KW-0472">Membrane</keyword>
<keyword evidence="3" id="KW-1185">Reference proteome</keyword>
<evidence type="ECO:0000256" key="1">
    <source>
        <dbReference type="SAM" id="Phobius"/>
    </source>
</evidence>
<keyword evidence="1" id="KW-0812">Transmembrane</keyword>
<organism evidence="2 3">
    <name type="scientific">Vibrio zhanjiangensis</name>
    <dbReference type="NCBI Taxonomy" id="1046128"/>
    <lineage>
        <taxon>Bacteria</taxon>
        <taxon>Pseudomonadati</taxon>
        <taxon>Pseudomonadota</taxon>
        <taxon>Gammaproteobacteria</taxon>
        <taxon>Vibrionales</taxon>
        <taxon>Vibrionaceae</taxon>
        <taxon>Vibrio</taxon>
    </lineage>
</organism>
<proteinExistence type="predicted"/>
<feature type="transmembrane region" description="Helical" evidence="1">
    <location>
        <begin position="158"/>
        <end position="179"/>
    </location>
</feature>
<feature type="transmembrane region" description="Helical" evidence="1">
    <location>
        <begin position="62"/>
        <end position="83"/>
    </location>
</feature>